<dbReference type="OrthoDB" id="3693540at2759"/>
<evidence type="ECO:0000256" key="2">
    <source>
        <dbReference type="ARBA" id="ARBA00022963"/>
    </source>
</evidence>
<evidence type="ECO:0008006" key="6">
    <source>
        <dbReference type="Google" id="ProtNLM"/>
    </source>
</evidence>
<gene>
    <name evidence="4" type="ORF">SETTUDRAFT_183145</name>
</gene>
<evidence type="ECO:0000256" key="1">
    <source>
        <dbReference type="ARBA" id="ARBA00022801"/>
    </source>
</evidence>
<evidence type="ECO:0000313" key="5">
    <source>
        <dbReference type="Proteomes" id="UP000016935"/>
    </source>
</evidence>
<dbReference type="SUPFAM" id="SSF52151">
    <property type="entry name" value="FabD/lysophospholipase-like"/>
    <property type="match status" value="1"/>
</dbReference>
<dbReference type="PANTHER" id="PTHR24185">
    <property type="entry name" value="CALCIUM-INDEPENDENT PHOSPHOLIPASE A2-GAMMA"/>
    <property type="match status" value="1"/>
</dbReference>
<dbReference type="RefSeq" id="XP_008022735.1">
    <property type="nucleotide sequence ID" value="XM_008024544.1"/>
</dbReference>
<sequence>MILSSSARRISTCSSEPRRSICSIRGINVSDLTYQFLLLLAASPSQSLPTLLFTRPFSAPQTVNQSTTKLTRFDRLFRKDKYEGEVYIEPEQNRPPLSMPGYDWQYGAHQLGSELEALRREQHVEVTHQEEITFVEMSHDTRQEIWLVFAKEPKLHRKVQSLLCTFILLALPVPYAEPLWEMTSFACKDVITSTLLPFLFTSPGLRDFQQNLMTEEISCLLVFHLTNLGFALDDARWDLLFDNSQSSNVKSFFKIHKEISYLLGIPSSDPQAQNWKSPREFDLPQTSLGASLLGFTIAQIPWKCSSPTLWAYFETWRSCWSNSYTSRKTDLEKVAYAVIYPESINVSELASSLPSHSIYALAIGLSHSGHLETSSSLLKLGLLGPARDNLTSHVYELLFAELLKYLTLLGKAKDASDLGIEYLKVTTTHNAYVPIATTDAFIALGNYKTAQERLQYILSDTSLSSFEEICLVLCLNKIWRRRPDLIEPCGFADNLARIVNSIRREDNQIQEDYMTELQATVYHVRGHEEPIPPRLHTVIEHTLKLYREDDGTLQKQRATLDALIKTDNTASEFTIIGGRIMTKDTPKLLPEKDDALPRQRSTTGALPETRNTVSPSHDSHDLRNSNKPGGSDHALGFNSPAQSIIAGLLGNSATYYLWVSPLVIRLFDKATLKLTESEDAGSTGGYWTLLVLQKLMELIRREETHHMVRRKPPRGVTPASRSQRDTIINSRITSDSVPCHYFDLICGTSTGGLIALMLGRYLMSIEDCILHYIGIVNRTFGQPRPTAMLRVGVSSQSKYRTQDMSDAIDNFLAEIDDDESLKTAPGRCAVLIPALSTMTENKFSLETLHLIRTYDNPISGSSENMQSSIPSHFGPASSFKMGEVVHAITIGPVDVSRSMTSSEGDKPKRVLLSEFPTRMSYEPCLIALHELEKLYGVKRIGTVVSIGALKKPERRSFPYHRLKLDPLRYEFPTAPRISGKELESYWRFEHAEGVDIEHNEWKPNGVRTRQNKIGKATMWKIEAAFYRWSAHYENICNLEKCAKELVAIRRLRMLDKERWKRYASENSFADPWGEESCVQDPSATVGGDEEQGESTV</sequence>
<reference evidence="4 5" key="2">
    <citation type="journal article" date="2013" name="PLoS Genet.">
        <title>Comparative genome structure, secondary metabolite, and effector coding capacity across Cochliobolus pathogens.</title>
        <authorList>
            <person name="Condon B.J."/>
            <person name="Leng Y."/>
            <person name="Wu D."/>
            <person name="Bushley K.E."/>
            <person name="Ohm R.A."/>
            <person name="Otillar R."/>
            <person name="Martin J."/>
            <person name="Schackwitz W."/>
            <person name="Grimwood J."/>
            <person name="MohdZainudin N."/>
            <person name="Xue C."/>
            <person name="Wang R."/>
            <person name="Manning V.A."/>
            <person name="Dhillon B."/>
            <person name="Tu Z.J."/>
            <person name="Steffenson B.J."/>
            <person name="Salamov A."/>
            <person name="Sun H."/>
            <person name="Lowry S."/>
            <person name="LaButti K."/>
            <person name="Han J."/>
            <person name="Copeland A."/>
            <person name="Lindquist E."/>
            <person name="Barry K."/>
            <person name="Schmutz J."/>
            <person name="Baker S.E."/>
            <person name="Ciuffetti L.M."/>
            <person name="Grigoriev I.V."/>
            <person name="Zhong S."/>
            <person name="Turgeon B.G."/>
        </authorList>
    </citation>
    <scope>NUCLEOTIDE SEQUENCE [LARGE SCALE GENOMIC DNA]</scope>
    <source>
        <strain evidence="5">28A</strain>
    </source>
</reference>
<name>R0IYG6_EXST2</name>
<dbReference type="PANTHER" id="PTHR24185:SF1">
    <property type="entry name" value="CALCIUM-INDEPENDENT PHOSPHOLIPASE A2-GAMMA"/>
    <property type="match status" value="1"/>
</dbReference>
<feature type="region of interest" description="Disordered" evidence="3">
    <location>
        <begin position="584"/>
        <end position="635"/>
    </location>
</feature>
<dbReference type="AlphaFoldDB" id="R0IYG6"/>
<dbReference type="GO" id="GO:0047499">
    <property type="term" value="F:calcium-independent phospholipase A2 activity"/>
    <property type="evidence" value="ECO:0007669"/>
    <property type="project" value="TreeGrafter"/>
</dbReference>
<dbReference type="EMBL" id="KB908504">
    <property type="protein sequence ID" value="EOA89815.1"/>
    <property type="molecule type" value="Genomic_DNA"/>
</dbReference>
<feature type="compositionally biased region" description="Acidic residues" evidence="3">
    <location>
        <begin position="1087"/>
        <end position="1096"/>
    </location>
</feature>
<keyword evidence="1" id="KW-0378">Hydrolase</keyword>
<dbReference type="STRING" id="671987.R0IYG6"/>
<evidence type="ECO:0000313" key="4">
    <source>
        <dbReference type="EMBL" id="EOA89815.1"/>
    </source>
</evidence>
<dbReference type="eggNOG" id="KOG4231">
    <property type="taxonomic scope" value="Eukaryota"/>
</dbReference>
<dbReference type="GeneID" id="19401967"/>
<dbReference type="GO" id="GO:0019369">
    <property type="term" value="P:arachidonate metabolic process"/>
    <property type="evidence" value="ECO:0007669"/>
    <property type="project" value="TreeGrafter"/>
</dbReference>
<feature type="compositionally biased region" description="Basic and acidic residues" evidence="3">
    <location>
        <begin position="584"/>
        <end position="597"/>
    </location>
</feature>
<dbReference type="GO" id="GO:0016042">
    <property type="term" value="P:lipid catabolic process"/>
    <property type="evidence" value="ECO:0007669"/>
    <property type="project" value="UniProtKB-KW"/>
</dbReference>
<feature type="compositionally biased region" description="Polar residues" evidence="3">
    <location>
        <begin position="599"/>
        <end position="616"/>
    </location>
</feature>
<proteinExistence type="predicted"/>
<keyword evidence="2" id="KW-0442">Lipid degradation</keyword>
<protein>
    <recommendedName>
        <fullName evidence="6">PNPLA domain-containing protein</fullName>
    </recommendedName>
</protein>
<keyword evidence="2" id="KW-0443">Lipid metabolism</keyword>
<organism evidence="4 5">
    <name type="scientific">Exserohilum turcicum (strain 28A)</name>
    <name type="common">Northern leaf blight fungus</name>
    <name type="synonym">Setosphaeria turcica</name>
    <dbReference type="NCBI Taxonomy" id="671987"/>
    <lineage>
        <taxon>Eukaryota</taxon>
        <taxon>Fungi</taxon>
        <taxon>Dikarya</taxon>
        <taxon>Ascomycota</taxon>
        <taxon>Pezizomycotina</taxon>
        <taxon>Dothideomycetes</taxon>
        <taxon>Pleosporomycetidae</taxon>
        <taxon>Pleosporales</taxon>
        <taxon>Pleosporineae</taxon>
        <taxon>Pleosporaceae</taxon>
        <taxon>Exserohilum</taxon>
    </lineage>
</organism>
<dbReference type="InterPro" id="IPR016035">
    <property type="entry name" value="Acyl_Trfase/lysoPLipase"/>
</dbReference>
<dbReference type="GO" id="GO:0016020">
    <property type="term" value="C:membrane"/>
    <property type="evidence" value="ECO:0007669"/>
    <property type="project" value="TreeGrafter"/>
</dbReference>
<dbReference type="HOGENOM" id="CLU_283876_0_0_1"/>
<evidence type="ECO:0000256" key="3">
    <source>
        <dbReference type="SAM" id="MobiDB-lite"/>
    </source>
</evidence>
<dbReference type="Proteomes" id="UP000016935">
    <property type="component" value="Unassembled WGS sequence"/>
</dbReference>
<feature type="region of interest" description="Disordered" evidence="3">
    <location>
        <begin position="1070"/>
        <end position="1096"/>
    </location>
</feature>
<keyword evidence="5" id="KW-1185">Reference proteome</keyword>
<dbReference type="Gene3D" id="3.40.1090.10">
    <property type="entry name" value="Cytosolic phospholipase A2 catalytic domain"/>
    <property type="match status" value="1"/>
</dbReference>
<reference evidence="4 5" key="1">
    <citation type="journal article" date="2012" name="PLoS Pathog.">
        <title>Diverse lifestyles and strategies of plant pathogenesis encoded in the genomes of eighteen Dothideomycetes fungi.</title>
        <authorList>
            <person name="Ohm R.A."/>
            <person name="Feau N."/>
            <person name="Henrissat B."/>
            <person name="Schoch C.L."/>
            <person name="Horwitz B.A."/>
            <person name="Barry K.W."/>
            <person name="Condon B.J."/>
            <person name="Copeland A.C."/>
            <person name="Dhillon B."/>
            <person name="Glaser F."/>
            <person name="Hesse C.N."/>
            <person name="Kosti I."/>
            <person name="LaButti K."/>
            <person name="Lindquist E.A."/>
            <person name="Lucas S."/>
            <person name="Salamov A.A."/>
            <person name="Bradshaw R.E."/>
            <person name="Ciuffetti L."/>
            <person name="Hamelin R.C."/>
            <person name="Kema G.H.J."/>
            <person name="Lawrence C."/>
            <person name="Scott J.A."/>
            <person name="Spatafora J.W."/>
            <person name="Turgeon B.G."/>
            <person name="de Wit P.J.G.M."/>
            <person name="Zhong S."/>
            <person name="Goodwin S.B."/>
            <person name="Grigoriev I.V."/>
        </authorList>
    </citation>
    <scope>NUCLEOTIDE SEQUENCE [LARGE SCALE GENOMIC DNA]</scope>
    <source>
        <strain evidence="5">28A</strain>
    </source>
</reference>
<accession>R0IYG6</accession>